<gene>
    <name evidence="2" type="ORF">QE152_g23108</name>
</gene>
<name>A0AAW1KGD0_POPJA</name>
<dbReference type="Pfam" id="PF22936">
    <property type="entry name" value="Pol_BBD"/>
    <property type="match status" value="1"/>
</dbReference>
<dbReference type="InterPro" id="IPR054722">
    <property type="entry name" value="PolX-like_BBD"/>
</dbReference>
<keyword evidence="3" id="KW-1185">Reference proteome</keyword>
<organism evidence="2 3">
    <name type="scientific">Popillia japonica</name>
    <name type="common">Japanese beetle</name>
    <dbReference type="NCBI Taxonomy" id="7064"/>
    <lineage>
        <taxon>Eukaryota</taxon>
        <taxon>Metazoa</taxon>
        <taxon>Ecdysozoa</taxon>
        <taxon>Arthropoda</taxon>
        <taxon>Hexapoda</taxon>
        <taxon>Insecta</taxon>
        <taxon>Pterygota</taxon>
        <taxon>Neoptera</taxon>
        <taxon>Endopterygota</taxon>
        <taxon>Coleoptera</taxon>
        <taxon>Polyphaga</taxon>
        <taxon>Scarabaeiformia</taxon>
        <taxon>Scarabaeidae</taxon>
        <taxon>Rutelinae</taxon>
        <taxon>Popillia</taxon>
    </lineage>
</organism>
<proteinExistence type="predicted"/>
<dbReference type="Proteomes" id="UP001458880">
    <property type="component" value="Unassembled WGS sequence"/>
</dbReference>
<protein>
    <recommendedName>
        <fullName evidence="1">Retrovirus-related Pol polyprotein from transposon TNT 1-94-like beta-barrel domain-containing protein</fullName>
    </recommendedName>
</protein>
<feature type="domain" description="Retrovirus-related Pol polyprotein from transposon TNT 1-94-like beta-barrel" evidence="1">
    <location>
        <begin position="14"/>
        <end position="92"/>
    </location>
</feature>
<accession>A0AAW1KGD0</accession>
<evidence type="ECO:0000259" key="1">
    <source>
        <dbReference type="Pfam" id="PF22936"/>
    </source>
</evidence>
<sequence length="97" mass="10774">MSASTRNYVDANMWYCDSGATKHITPNKQNFISYSEFSVPEVISLGKQGVYAYGQGAIKVQIRRHNTWDSAEMKNVLYVPDACANLLSVKALGIVLK</sequence>
<dbReference type="AlphaFoldDB" id="A0AAW1KGD0"/>
<reference evidence="2 3" key="1">
    <citation type="journal article" date="2024" name="BMC Genomics">
        <title>De novo assembly and annotation of Popillia japonica's genome with initial clues to its potential as an invasive pest.</title>
        <authorList>
            <person name="Cucini C."/>
            <person name="Boschi S."/>
            <person name="Funari R."/>
            <person name="Cardaioli E."/>
            <person name="Iannotti N."/>
            <person name="Marturano G."/>
            <person name="Paoli F."/>
            <person name="Bruttini M."/>
            <person name="Carapelli A."/>
            <person name="Frati F."/>
            <person name="Nardi F."/>
        </authorList>
    </citation>
    <scope>NUCLEOTIDE SEQUENCE [LARGE SCALE GENOMIC DNA]</scope>
    <source>
        <strain evidence="2">DMR45628</strain>
    </source>
</reference>
<dbReference type="EMBL" id="JASPKY010000227">
    <property type="protein sequence ID" value="KAK9718497.1"/>
    <property type="molecule type" value="Genomic_DNA"/>
</dbReference>
<evidence type="ECO:0000313" key="2">
    <source>
        <dbReference type="EMBL" id="KAK9718497.1"/>
    </source>
</evidence>
<comment type="caution">
    <text evidence="2">The sequence shown here is derived from an EMBL/GenBank/DDBJ whole genome shotgun (WGS) entry which is preliminary data.</text>
</comment>
<evidence type="ECO:0000313" key="3">
    <source>
        <dbReference type="Proteomes" id="UP001458880"/>
    </source>
</evidence>